<reference evidence="2 3" key="1">
    <citation type="submission" date="2018-08" db="EMBL/GenBank/DDBJ databases">
        <title>Recombination of ecologically and evolutionarily significant loci maintains genetic cohesion in the Pseudomonas syringae species complex.</title>
        <authorList>
            <person name="Dillon M."/>
            <person name="Thakur S."/>
            <person name="Almeida R.N.D."/>
            <person name="Weir B.S."/>
            <person name="Guttman D.S."/>
        </authorList>
    </citation>
    <scope>NUCLEOTIDE SEQUENCE [LARGE SCALE GENOMIC DNA]</scope>
    <source>
        <strain evidence="2 3">NCPPB2445</strain>
    </source>
</reference>
<dbReference type="EMBL" id="RBOJ01000075">
    <property type="protein sequence ID" value="RMM49344.1"/>
    <property type="molecule type" value="Genomic_DNA"/>
</dbReference>
<accession>A0A3M3EIC8</accession>
<evidence type="ECO:0000313" key="3">
    <source>
        <dbReference type="Proteomes" id="UP000270661"/>
    </source>
</evidence>
<keyword evidence="3" id="KW-1185">Reference proteome</keyword>
<protein>
    <recommendedName>
        <fullName evidence="4">Excinuclease ATPase subunit</fullName>
    </recommendedName>
</protein>
<keyword evidence="1" id="KW-0732">Signal</keyword>
<evidence type="ECO:0008006" key="4">
    <source>
        <dbReference type="Google" id="ProtNLM"/>
    </source>
</evidence>
<proteinExistence type="predicted"/>
<dbReference type="AlphaFoldDB" id="A0A3M3EIC8"/>
<gene>
    <name evidence="2" type="ORF">ALQ77_02479</name>
</gene>
<sequence>MMSLKKIAVTAALLLSTLPTLSQARDTALYLPFDKVVAEAIRTGKIDGSVKFYLAGNKPAGNVTVVSPGAVTNKKTNAFNKSDEVACEWVLQSALISLHQAAKNAGANAVTNIVSFYKSNERKDPATYECHAGAIMAGVALKGDLSKVQ</sequence>
<evidence type="ECO:0000313" key="2">
    <source>
        <dbReference type="EMBL" id="RMM49344.1"/>
    </source>
</evidence>
<evidence type="ECO:0000256" key="1">
    <source>
        <dbReference type="SAM" id="SignalP"/>
    </source>
</evidence>
<comment type="caution">
    <text evidence="2">The sequence shown here is derived from an EMBL/GenBank/DDBJ whole genome shotgun (WGS) entry which is preliminary data.</text>
</comment>
<dbReference type="STRING" id="47879.AXG94_17400"/>
<dbReference type="Proteomes" id="UP000270661">
    <property type="component" value="Unassembled WGS sequence"/>
</dbReference>
<feature type="chain" id="PRO_5018084319" description="Excinuclease ATPase subunit" evidence="1">
    <location>
        <begin position="25"/>
        <end position="149"/>
    </location>
</feature>
<organism evidence="2 3">
    <name type="scientific">Pseudomonas corrugata</name>
    <dbReference type="NCBI Taxonomy" id="47879"/>
    <lineage>
        <taxon>Bacteria</taxon>
        <taxon>Pseudomonadati</taxon>
        <taxon>Pseudomonadota</taxon>
        <taxon>Gammaproteobacteria</taxon>
        <taxon>Pseudomonadales</taxon>
        <taxon>Pseudomonadaceae</taxon>
        <taxon>Pseudomonas</taxon>
    </lineage>
</organism>
<feature type="signal peptide" evidence="1">
    <location>
        <begin position="1"/>
        <end position="24"/>
    </location>
</feature>
<name>A0A3M3EIC8_9PSED</name>